<evidence type="ECO:0000259" key="1">
    <source>
        <dbReference type="PROSITE" id="PS50075"/>
    </source>
</evidence>
<dbReference type="PROSITE" id="PS50075">
    <property type="entry name" value="CARRIER"/>
    <property type="match status" value="1"/>
</dbReference>
<keyword evidence="3" id="KW-1185">Reference proteome</keyword>
<dbReference type="Gene3D" id="1.10.1200.10">
    <property type="entry name" value="ACP-like"/>
    <property type="match status" value="1"/>
</dbReference>
<dbReference type="SUPFAM" id="SSF47336">
    <property type="entry name" value="ACP-like"/>
    <property type="match status" value="1"/>
</dbReference>
<comment type="caution">
    <text evidence="2">The sequence shown here is derived from an EMBL/GenBank/DDBJ whole genome shotgun (WGS) entry which is preliminary data.</text>
</comment>
<gene>
    <name evidence="2" type="ORF">JFL43_16155</name>
</gene>
<accession>A0ABS1HAS1</accession>
<name>A0ABS1HAS1_9BACL</name>
<evidence type="ECO:0000313" key="3">
    <source>
        <dbReference type="Proteomes" id="UP000618943"/>
    </source>
</evidence>
<dbReference type="Proteomes" id="UP000618943">
    <property type="component" value="Unassembled WGS sequence"/>
</dbReference>
<protein>
    <recommendedName>
        <fullName evidence="1">Carrier domain-containing protein</fullName>
    </recommendedName>
</protein>
<organism evidence="2 3">
    <name type="scientific">Viridibacillus soli</name>
    <dbReference type="NCBI Taxonomy" id="2798301"/>
    <lineage>
        <taxon>Bacteria</taxon>
        <taxon>Bacillati</taxon>
        <taxon>Bacillota</taxon>
        <taxon>Bacilli</taxon>
        <taxon>Bacillales</taxon>
        <taxon>Caryophanaceae</taxon>
        <taxon>Viridibacillus</taxon>
    </lineage>
</organism>
<dbReference type="InterPro" id="IPR036736">
    <property type="entry name" value="ACP-like_sf"/>
</dbReference>
<reference evidence="2 3" key="1">
    <citation type="submission" date="2020-12" db="EMBL/GenBank/DDBJ databases">
        <title>YIM B01967 draft genome.</title>
        <authorList>
            <person name="Yan X."/>
        </authorList>
    </citation>
    <scope>NUCLEOTIDE SEQUENCE [LARGE SCALE GENOMIC DNA]</scope>
    <source>
        <strain evidence="2 3">YIM B01967</strain>
    </source>
</reference>
<dbReference type="Pfam" id="PF00550">
    <property type="entry name" value="PP-binding"/>
    <property type="match status" value="1"/>
</dbReference>
<proteinExistence type="predicted"/>
<dbReference type="InterPro" id="IPR009081">
    <property type="entry name" value="PP-bd_ACP"/>
</dbReference>
<sequence length="84" mass="9549">MQVANRVEEQLNIHISLRDLFTHVQVASLAAYLESQVSNELPLIEKVEPQAFDPLSSAQKRLDLIQNMQSSATITYNMPLYLAY</sequence>
<feature type="domain" description="Carrier" evidence="1">
    <location>
        <begin position="1"/>
        <end position="37"/>
    </location>
</feature>
<evidence type="ECO:0000313" key="2">
    <source>
        <dbReference type="EMBL" id="MBK3496364.1"/>
    </source>
</evidence>
<dbReference type="EMBL" id="JAEOAH010000029">
    <property type="protein sequence ID" value="MBK3496364.1"/>
    <property type="molecule type" value="Genomic_DNA"/>
</dbReference>